<keyword evidence="8 15" id="KW-0949">S-adenosyl-L-methionine</keyword>
<dbReference type="GO" id="GO:0032259">
    <property type="term" value="P:methylation"/>
    <property type="evidence" value="ECO:0007669"/>
    <property type="project" value="UniProtKB-KW"/>
</dbReference>
<evidence type="ECO:0000256" key="10">
    <source>
        <dbReference type="ARBA" id="ARBA00022771"/>
    </source>
</evidence>
<evidence type="ECO:0000313" key="22">
    <source>
        <dbReference type="Proteomes" id="UP000298493"/>
    </source>
</evidence>
<dbReference type="Gene3D" id="3.40.50.150">
    <property type="entry name" value="Vaccinia Virus protein VP39"/>
    <property type="match status" value="1"/>
</dbReference>
<keyword evidence="4" id="KW-0963">Cytoplasm</keyword>
<organism evidence="21 22">
    <name type="scientific">Venturia nashicola</name>
    <dbReference type="NCBI Taxonomy" id="86259"/>
    <lineage>
        <taxon>Eukaryota</taxon>
        <taxon>Fungi</taxon>
        <taxon>Dikarya</taxon>
        <taxon>Ascomycota</taxon>
        <taxon>Pezizomycotina</taxon>
        <taxon>Dothideomycetes</taxon>
        <taxon>Pleosporomycetidae</taxon>
        <taxon>Venturiales</taxon>
        <taxon>Venturiaceae</taxon>
        <taxon>Venturia</taxon>
    </lineage>
</organism>
<dbReference type="GO" id="GO:0035242">
    <property type="term" value="F:protein-arginine omega-N asymmetric methyltransferase activity"/>
    <property type="evidence" value="ECO:0007669"/>
    <property type="project" value="UniProtKB-EC"/>
</dbReference>
<dbReference type="InterPro" id="IPR036236">
    <property type="entry name" value="Znf_C2H2_sf"/>
</dbReference>
<comment type="caution">
    <text evidence="21">The sequence shown here is derived from an EMBL/GenBank/DDBJ whole genome shotgun (WGS) entry which is preliminary data.</text>
</comment>
<dbReference type="SUPFAM" id="SSF53335">
    <property type="entry name" value="S-adenosyl-L-methionine-dependent methyltransferases"/>
    <property type="match status" value="1"/>
</dbReference>
<dbReference type="GO" id="GO:0005829">
    <property type="term" value="C:cytosol"/>
    <property type="evidence" value="ECO:0007669"/>
    <property type="project" value="UniProtKB-SubCell"/>
</dbReference>
<keyword evidence="11" id="KW-0862">Zinc</keyword>
<dbReference type="Pfam" id="PF21137">
    <property type="entry name" value="ANM3_C2H2_Zf"/>
    <property type="match status" value="1"/>
</dbReference>
<proteinExistence type="predicted"/>
<evidence type="ECO:0000256" key="5">
    <source>
        <dbReference type="ARBA" id="ARBA00022553"/>
    </source>
</evidence>
<evidence type="ECO:0000256" key="9">
    <source>
        <dbReference type="ARBA" id="ARBA00022723"/>
    </source>
</evidence>
<dbReference type="PROSITE" id="PS51678">
    <property type="entry name" value="SAM_MT_PRMT"/>
    <property type="match status" value="1"/>
</dbReference>
<keyword evidence="7 15" id="KW-0808">Transferase</keyword>
<dbReference type="STRING" id="86259.A0A4Z1NNJ5"/>
<evidence type="ECO:0000256" key="3">
    <source>
        <dbReference type="ARBA" id="ARBA00011925"/>
    </source>
</evidence>
<comment type="catalytic activity">
    <reaction evidence="14">
        <text>L-arginyl-[protein] + S-adenosyl-L-methionine = N(omega)-methyl-L-arginyl-[protein] + S-adenosyl-L-homocysteine + H(+)</text>
        <dbReference type="Rhea" id="RHEA:48100"/>
        <dbReference type="Rhea" id="RHEA-COMP:10532"/>
        <dbReference type="Rhea" id="RHEA-COMP:11990"/>
        <dbReference type="ChEBI" id="CHEBI:15378"/>
        <dbReference type="ChEBI" id="CHEBI:29965"/>
        <dbReference type="ChEBI" id="CHEBI:57856"/>
        <dbReference type="ChEBI" id="CHEBI:59789"/>
        <dbReference type="ChEBI" id="CHEBI:65280"/>
    </reaction>
    <physiologicalReaction direction="left-to-right" evidence="14">
        <dbReference type="Rhea" id="RHEA:48101"/>
    </physiologicalReaction>
</comment>
<dbReference type="InterPro" id="IPR029063">
    <property type="entry name" value="SAM-dependent_MTases_sf"/>
</dbReference>
<gene>
    <name evidence="21" type="ORF">E6O75_ATG08278</name>
</gene>
<accession>A0A4Z1NNJ5</accession>
<dbReference type="FunFam" id="2.70.160.11:FF:000016">
    <property type="entry name" value="Protein arginine methyltransferase RmtB"/>
    <property type="match status" value="1"/>
</dbReference>
<dbReference type="Pfam" id="PF13649">
    <property type="entry name" value="Methyltransf_25"/>
    <property type="match status" value="1"/>
</dbReference>
<dbReference type="SUPFAM" id="SSF57667">
    <property type="entry name" value="beta-beta-alpha zinc fingers"/>
    <property type="match status" value="1"/>
</dbReference>
<evidence type="ECO:0000256" key="16">
    <source>
        <dbReference type="SAM" id="Coils"/>
    </source>
</evidence>
<keyword evidence="9" id="KW-0479">Metal-binding</keyword>
<keyword evidence="6 15" id="KW-0489">Methyltransferase</keyword>
<keyword evidence="5" id="KW-0597">Phosphoprotein</keyword>
<evidence type="ECO:0000256" key="4">
    <source>
        <dbReference type="ARBA" id="ARBA00022490"/>
    </source>
</evidence>
<dbReference type="InterPro" id="IPR049482">
    <property type="entry name" value="ANM3-like_C2H2_Zf"/>
</dbReference>
<dbReference type="EC" id="2.1.1.319" evidence="3"/>
<dbReference type="Proteomes" id="UP000298493">
    <property type="component" value="Unassembled WGS sequence"/>
</dbReference>
<evidence type="ECO:0000256" key="12">
    <source>
        <dbReference type="ARBA" id="ARBA00023242"/>
    </source>
</evidence>
<dbReference type="PANTHER" id="PTHR11006">
    <property type="entry name" value="PROTEIN ARGININE N-METHYLTRANSFERASE"/>
    <property type="match status" value="1"/>
</dbReference>
<evidence type="ECO:0000259" key="19">
    <source>
        <dbReference type="Pfam" id="PF21137"/>
    </source>
</evidence>
<dbReference type="Pfam" id="PF22528">
    <property type="entry name" value="PRMT_C"/>
    <property type="match status" value="1"/>
</dbReference>
<evidence type="ECO:0000259" key="20">
    <source>
        <dbReference type="Pfam" id="PF22528"/>
    </source>
</evidence>
<keyword evidence="22" id="KW-1185">Reference proteome</keyword>
<dbReference type="PANTHER" id="PTHR11006:SF116">
    <property type="entry name" value="PROTEIN METHYLTRANSFERASE"/>
    <property type="match status" value="1"/>
</dbReference>
<evidence type="ECO:0000256" key="2">
    <source>
        <dbReference type="ARBA" id="ARBA00004514"/>
    </source>
</evidence>
<dbReference type="GO" id="GO:0042054">
    <property type="term" value="F:histone methyltransferase activity"/>
    <property type="evidence" value="ECO:0007669"/>
    <property type="project" value="TreeGrafter"/>
</dbReference>
<dbReference type="GO" id="GO:0005634">
    <property type="term" value="C:nucleus"/>
    <property type="evidence" value="ECO:0007669"/>
    <property type="project" value="UniProtKB-SubCell"/>
</dbReference>
<dbReference type="InterPro" id="IPR025799">
    <property type="entry name" value="Arg_MeTrfase"/>
</dbReference>
<feature type="coiled-coil region" evidence="16">
    <location>
        <begin position="144"/>
        <end position="178"/>
    </location>
</feature>
<dbReference type="InterPro" id="IPR055135">
    <property type="entry name" value="PRMT_dom"/>
</dbReference>
<keyword evidence="16" id="KW-0175">Coiled coil</keyword>
<dbReference type="InterPro" id="IPR041698">
    <property type="entry name" value="Methyltransf_25"/>
</dbReference>
<dbReference type="FunFam" id="3.40.50.150:FF:000034">
    <property type="entry name" value="Protein arginine N-methyltransferase 3"/>
    <property type="match status" value="1"/>
</dbReference>
<name>A0A4Z1NNJ5_9PEZI</name>
<feature type="domain" description="Methyltransferase" evidence="18">
    <location>
        <begin position="244"/>
        <end position="341"/>
    </location>
</feature>
<evidence type="ECO:0000313" key="21">
    <source>
        <dbReference type="EMBL" id="TID17532.1"/>
    </source>
</evidence>
<evidence type="ECO:0000256" key="6">
    <source>
        <dbReference type="ARBA" id="ARBA00022603"/>
    </source>
</evidence>
<evidence type="ECO:0000259" key="18">
    <source>
        <dbReference type="Pfam" id="PF13649"/>
    </source>
</evidence>
<feature type="region of interest" description="Disordered" evidence="17">
    <location>
        <begin position="1"/>
        <end position="30"/>
    </location>
</feature>
<protein>
    <recommendedName>
        <fullName evidence="3">type I protein arginine methyltransferase</fullName>
        <ecNumber evidence="3">2.1.1.319</ecNumber>
    </recommendedName>
</protein>
<evidence type="ECO:0000256" key="14">
    <source>
        <dbReference type="ARBA" id="ARBA00049303"/>
    </source>
</evidence>
<evidence type="ECO:0000256" key="15">
    <source>
        <dbReference type="PROSITE-ProRule" id="PRU01015"/>
    </source>
</evidence>
<comment type="subcellular location">
    <subcellularLocation>
        <location evidence="2">Cytoplasm</location>
        <location evidence="2">Cytosol</location>
    </subcellularLocation>
    <subcellularLocation>
        <location evidence="1">Nucleus</location>
    </subcellularLocation>
</comment>
<sequence>MVPQQAASSSSSETSDLREEEGWEDAEPDNEELSFVSFFDGKTFPDVMSMLEYSKEKYQFDFISIQNEYALDFLSSIKLVNYIRQQAKDGNTKLEIKSAVEFEDDKYLKPVLEDDALLFSLDDISPSTPRVDDVLTGGQATNAASSPEAKIAELERQLQNVQSQYKEYRHQVEETLEKRWTDETTGKSSTSADALSGKPDYDGNYFDSYSYNDIHETMLKDTVRTDAYRDFIYENKHLFAGKTVLDVGCGTGILSMFCAKAGAAKVIAVDNSNIIDKARTNIHANGLSDVITCLRGKIEEVNLPVQKVDIIVSEWMGYCLLFEAMLDSVLWARDKYLKPDGLMVPSHCVLQVAPIEDQDYLVENVDFWRDVYGFNMTAMMEKIYDDILVRHLPSKNLAAKSAPFLTLPLHTITTPDLSFVKSFSVELSRDIDALDGWVIWFDTFFLTSRAAVLSEDARAETWPSSSKDGVAFTTGPAGKETHWRSGVMLIDRSKTAGEPLKAGTRIEGSVEYKKGKENVRNLEIELKWGSGSQLWFMH</sequence>
<keyword evidence="10" id="KW-0863">Zinc-finger</keyword>
<feature type="compositionally biased region" description="Acidic residues" evidence="17">
    <location>
        <begin position="18"/>
        <end position="30"/>
    </location>
</feature>
<evidence type="ECO:0000256" key="7">
    <source>
        <dbReference type="ARBA" id="ARBA00022679"/>
    </source>
</evidence>
<evidence type="ECO:0000256" key="1">
    <source>
        <dbReference type="ARBA" id="ARBA00004123"/>
    </source>
</evidence>
<comment type="catalytic activity">
    <reaction evidence="13">
        <text>L-arginyl-[protein] + 2 S-adenosyl-L-methionine = N(omega),N(omega)-dimethyl-L-arginyl-[protein] + 2 S-adenosyl-L-homocysteine + 2 H(+)</text>
        <dbReference type="Rhea" id="RHEA:48096"/>
        <dbReference type="Rhea" id="RHEA-COMP:10532"/>
        <dbReference type="Rhea" id="RHEA-COMP:11991"/>
        <dbReference type="ChEBI" id="CHEBI:15378"/>
        <dbReference type="ChEBI" id="CHEBI:29965"/>
        <dbReference type="ChEBI" id="CHEBI:57856"/>
        <dbReference type="ChEBI" id="CHEBI:59789"/>
        <dbReference type="ChEBI" id="CHEBI:61897"/>
        <dbReference type="EC" id="2.1.1.319"/>
    </reaction>
    <physiologicalReaction direction="left-to-right" evidence="13">
        <dbReference type="Rhea" id="RHEA:48097"/>
    </physiologicalReaction>
</comment>
<dbReference type="AlphaFoldDB" id="A0A4Z1NNJ5"/>
<evidence type="ECO:0000256" key="13">
    <source>
        <dbReference type="ARBA" id="ARBA00047384"/>
    </source>
</evidence>
<evidence type="ECO:0000256" key="8">
    <source>
        <dbReference type="ARBA" id="ARBA00022691"/>
    </source>
</evidence>
<keyword evidence="12" id="KW-0539">Nucleus</keyword>
<reference evidence="21 22" key="1">
    <citation type="submission" date="2019-04" db="EMBL/GenBank/DDBJ databases">
        <title>High contiguity whole genome sequence and gene annotation resource for two Venturia nashicola isolates.</title>
        <authorList>
            <person name="Prokchorchik M."/>
            <person name="Won K."/>
            <person name="Lee Y."/>
            <person name="Choi E.D."/>
            <person name="Segonzac C."/>
            <person name="Sohn K.H."/>
        </authorList>
    </citation>
    <scope>NUCLEOTIDE SEQUENCE [LARGE SCALE GENOMIC DNA]</scope>
    <source>
        <strain evidence="21 22">PRI2</strain>
    </source>
</reference>
<dbReference type="CDD" id="cd02440">
    <property type="entry name" value="AdoMet_MTases"/>
    <property type="match status" value="1"/>
</dbReference>
<feature type="domain" description="Protein arginine N-methyltransferase" evidence="20">
    <location>
        <begin position="350"/>
        <end position="532"/>
    </location>
</feature>
<evidence type="ECO:0000256" key="17">
    <source>
        <dbReference type="SAM" id="MobiDB-lite"/>
    </source>
</evidence>
<feature type="domain" description="Protein arginine N-methyltransferase 3-like C2H2 zinc finger" evidence="19">
    <location>
        <begin position="66"/>
        <end position="110"/>
    </location>
</feature>
<dbReference type="EMBL" id="SNSC02000016">
    <property type="protein sequence ID" value="TID17532.1"/>
    <property type="molecule type" value="Genomic_DNA"/>
</dbReference>
<dbReference type="Gene3D" id="2.70.160.11">
    <property type="entry name" value="Hnrnp arginine n-methyltransferase1"/>
    <property type="match status" value="1"/>
</dbReference>
<dbReference type="GO" id="GO:0008270">
    <property type="term" value="F:zinc ion binding"/>
    <property type="evidence" value="ECO:0007669"/>
    <property type="project" value="UniProtKB-KW"/>
</dbReference>
<evidence type="ECO:0000256" key="11">
    <source>
        <dbReference type="ARBA" id="ARBA00022833"/>
    </source>
</evidence>